<sequence length="101" mass="10906">MKRKISHPEAKKLVQSRSPTPGVSYVSASKASKKSSNPTLPFDTSSETGNINKPDSMTVEFLPVTNPETLPSHPNVLISELASGDPRTPTSPDFETVIKEN</sequence>
<reference evidence="2 3" key="1">
    <citation type="journal article" date="2019" name="Sci. Rep.">
        <title>Orb-weaving spider Araneus ventricosus genome elucidates the spidroin gene catalogue.</title>
        <authorList>
            <person name="Kono N."/>
            <person name="Nakamura H."/>
            <person name="Ohtoshi R."/>
            <person name="Moran D.A.P."/>
            <person name="Shinohara A."/>
            <person name="Yoshida Y."/>
            <person name="Fujiwara M."/>
            <person name="Mori M."/>
            <person name="Tomita M."/>
            <person name="Arakawa K."/>
        </authorList>
    </citation>
    <scope>NUCLEOTIDE SEQUENCE [LARGE SCALE GENOMIC DNA]</scope>
</reference>
<proteinExistence type="predicted"/>
<comment type="caution">
    <text evidence="2">The sequence shown here is derived from an EMBL/GenBank/DDBJ whole genome shotgun (WGS) entry which is preliminary data.</text>
</comment>
<evidence type="ECO:0000313" key="3">
    <source>
        <dbReference type="Proteomes" id="UP000499080"/>
    </source>
</evidence>
<accession>A0A4Y2NYR9</accession>
<keyword evidence="3" id="KW-1185">Reference proteome</keyword>
<feature type="region of interest" description="Disordered" evidence="1">
    <location>
        <begin position="80"/>
        <end position="101"/>
    </location>
</feature>
<feature type="region of interest" description="Disordered" evidence="1">
    <location>
        <begin position="1"/>
        <end position="55"/>
    </location>
</feature>
<dbReference type="EMBL" id="BGPR01010200">
    <property type="protein sequence ID" value="GBN44825.1"/>
    <property type="molecule type" value="Genomic_DNA"/>
</dbReference>
<dbReference type="AlphaFoldDB" id="A0A4Y2NYR9"/>
<evidence type="ECO:0000313" key="2">
    <source>
        <dbReference type="EMBL" id="GBN44825.1"/>
    </source>
</evidence>
<feature type="compositionally biased region" description="Polar residues" evidence="1">
    <location>
        <begin position="37"/>
        <end position="55"/>
    </location>
</feature>
<gene>
    <name evidence="2" type="ORF">AVEN_133517_1</name>
</gene>
<feature type="compositionally biased region" description="Low complexity" evidence="1">
    <location>
        <begin position="27"/>
        <end position="36"/>
    </location>
</feature>
<name>A0A4Y2NYR9_ARAVE</name>
<feature type="compositionally biased region" description="Basic and acidic residues" evidence="1">
    <location>
        <begin position="1"/>
        <end position="12"/>
    </location>
</feature>
<evidence type="ECO:0000256" key="1">
    <source>
        <dbReference type="SAM" id="MobiDB-lite"/>
    </source>
</evidence>
<protein>
    <submittedName>
        <fullName evidence="2">Uncharacterized protein</fullName>
    </submittedName>
</protein>
<organism evidence="2 3">
    <name type="scientific">Araneus ventricosus</name>
    <name type="common">Orbweaver spider</name>
    <name type="synonym">Epeira ventricosa</name>
    <dbReference type="NCBI Taxonomy" id="182803"/>
    <lineage>
        <taxon>Eukaryota</taxon>
        <taxon>Metazoa</taxon>
        <taxon>Ecdysozoa</taxon>
        <taxon>Arthropoda</taxon>
        <taxon>Chelicerata</taxon>
        <taxon>Arachnida</taxon>
        <taxon>Araneae</taxon>
        <taxon>Araneomorphae</taxon>
        <taxon>Entelegynae</taxon>
        <taxon>Araneoidea</taxon>
        <taxon>Araneidae</taxon>
        <taxon>Araneus</taxon>
    </lineage>
</organism>
<dbReference type="Proteomes" id="UP000499080">
    <property type="component" value="Unassembled WGS sequence"/>
</dbReference>